<dbReference type="EC" id="3.2.1.78" evidence="7"/>
<evidence type="ECO:0000256" key="5">
    <source>
        <dbReference type="SAM" id="SignalP"/>
    </source>
</evidence>
<dbReference type="PROSITE" id="PS51764">
    <property type="entry name" value="GH26"/>
    <property type="match status" value="1"/>
</dbReference>
<comment type="caution">
    <text evidence="7">The sequence shown here is derived from an EMBL/GenBank/DDBJ whole genome shotgun (WGS) entry which is preliminary data.</text>
</comment>
<dbReference type="InterPro" id="IPR000805">
    <property type="entry name" value="Glyco_hydro_26"/>
</dbReference>
<proteinExistence type="inferred from homology"/>
<name>A0A7W3JFE5_9MICO</name>
<gene>
    <name evidence="7" type="ORF">FB463_000063</name>
</gene>
<feature type="chain" id="PRO_5031417618" evidence="5">
    <location>
        <begin position="35"/>
        <end position="336"/>
    </location>
</feature>
<keyword evidence="5" id="KW-0732">Signal</keyword>
<evidence type="ECO:0000259" key="6">
    <source>
        <dbReference type="PROSITE" id="PS51764"/>
    </source>
</evidence>
<dbReference type="GO" id="GO:0006080">
    <property type="term" value="P:substituted mannan metabolic process"/>
    <property type="evidence" value="ECO:0007669"/>
    <property type="project" value="InterPro"/>
</dbReference>
<evidence type="ECO:0000256" key="4">
    <source>
        <dbReference type="PROSITE-ProRule" id="PRU01100"/>
    </source>
</evidence>
<evidence type="ECO:0000313" key="8">
    <source>
        <dbReference type="Proteomes" id="UP000522688"/>
    </source>
</evidence>
<dbReference type="PRINTS" id="PR00739">
    <property type="entry name" value="GLHYDRLASE26"/>
</dbReference>
<evidence type="ECO:0000256" key="2">
    <source>
        <dbReference type="ARBA" id="ARBA00022801"/>
    </source>
</evidence>
<dbReference type="InterPro" id="IPR017853">
    <property type="entry name" value="GH"/>
</dbReference>
<evidence type="ECO:0000256" key="1">
    <source>
        <dbReference type="ARBA" id="ARBA00007754"/>
    </source>
</evidence>
<feature type="active site" description="Proton donor" evidence="4">
    <location>
        <position position="188"/>
    </location>
</feature>
<keyword evidence="3 4" id="KW-0326">Glycosidase</keyword>
<protein>
    <submittedName>
        <fullName evidence="7">Mannan endo-1,4-beta-mannosidase</fullName>
        <ecNumber evidence="7">3.2.1.78</ecNumber>
    </submittedName>
</protein>
<feature type="active site" description="Nucleophile" evidence="4">
    <location>
        <position position="283"/>
    </location>
</feature>
<dbReference type="EMBL" id="JACGWW010000001">
    <property type="protein sequence ID" value="MBA8811839.1"/>
    <property type="molecule type" value="Genomic_DNA"/>
</dbReference>
<dbReference type="GO" id="GO:0016985">
    <property type="term" value="F:mannan endo-1,4-beta-mannosidase activity"/>
    <property type="evidence" value="ECO:0007669"/>
    <property type="project" value="UniProtKB-EC"/>
</dbReference>
<dbReference type="Pfam" id="PF02156">
    <property type="entry name" value="Glyco_hydro_26"/>
    <property type="match status" value="1"/>
</dbReference>
<sequence>MITRPKRTALGAGVAFLLAGVLAVGAPVAPPAEAFSPTGKSTVLNYLASIKGQKIVSGQHNKEPAGQPNQYTQRVKDITGVYPALWGGDFLFASSDVANRQRVVDQAKTEWRNGALVSLTWHVCPPTVASSCSWNDVNANLTDAQWSQLTTNGTALNSAWKSRLDEIVPYLQQLKDAGVPAVFRPLHEMNEQWAWWGGRSGSSGSAKLYQITRDHLAGTKGMTNLIWAWNVQDNPDGGLAGYYPGSSYVDVVTLDAWYKAFPSASEYQTMQSIAAGKPIALGEVGKMPTSSQLASQPNWTWFMHWSEQLESSNTQQAIKDTYSDPRVLHQGDVAIP</sequence>
<comment type="similarity">
    <text evidence="1 4">Belongs to the glycosyl hydrolase 26 family.</text>
</comment>
<evidence type="ECO:0000256" key="3">
    <source>
        <dbReference type="ARBA" id="ARBA00023295"/>
    </source>
</evidence>
<evidence type="ECO:0000313" key="7">
    <source>
        <dbReference type="EMBL" id="MBA8811839.1"/>
    </source>
</evidence>
<dbReference type="Proteomes" id="UP000522688">
    <property type="component" value="Unassembled WGS sequence"/>
</dbReference>
<feature type="domain" description="GH26" evidence="6">
    <location>
        <begin position="38"/>
        <end position="331"/>
    </location>
</feature>
<organism evidence="7 8">
    <name type="scientific">Frigoribacterium faeni</name>
    <dbReference type="NCBI Taxonomy" id="145483"/>
    <lineage>
        <taxon>Bacteria</taxon>
        <taxon>Bacillati</taxon>
        <taxon>Actinomycetota</taxon>
        <taxon>Actinomycetes</taxon>
        <taxon>Micrococcales</taxon>
        <taxon>Microbacteriaceae</taxon>
        <taxon>Frigoribacterium</taxon>
    </lineage>
</organism>
<feature type="signal peptide" evidence="5">
    <location>
        <begin position="1"/>
        <end position="34"/>
    </location>
</feature>
<dbReference type="PANTHER" id="PTHR40079">
    <property type="entry name" value="MANNAN ENDO-1,4-BETA-MANNOSIDASE E-RELATED"/>
    <property type="match status" value="1"/>
</dbReference>
<dbReference type="SUPFAM" id="SSF51445">
    <property type="entry name" value="(Trans)glycosidases"/>
    <property type="match status" value="1"/>
</dbReference>
<reference evidence="7 8" key="1">
    <citation type="submission" date="2020-07" db="EMBL/GenBank/DDBJ databases">
        <title>Sequencing the genomes of 1000 actinobacteria strains.</title>
        <authorList>
            <person name="Klenk H.-P."/>
        </authorList>
    </citation>
    <scope>NUCLEOTIDE SEQUENCE [LARGE SCALE GENOMIC DNA]</scope>
    <source>
        <strain evidence="7 8">DSM 10309</strain>
    </source>
</reference>
<dbReference type="AlphaFoldDB" id="A0A7W3JFE5"/>
<dbReference type="RefSeq" id="WP_182501073.1">
    <property type="nucleotide sequence ID" value="NZ_BAAAHR010000007.1"/>
</dbReference>
<dbReference type="InterPro" id="IPR022790">
    <property type="entry name" value="GH26_dom"/>
</dbReference>
<keyword evidence="2 4" id="KW-0378">Hydrolase</keyword>
<dbReference type="PANTHER" id="PTHR40079:SF4">
    <property type="entry name" value="GH26 DOMAIN-CONTAINING PROTEIN-RELATED"/>
    <property type="match status" value="1"/>
</dbReference>
<dbReference type="Gene3D" id="3.20.20.80">
    <property type="entry name" value="Glycosidases"/>
    <property type="match status" value="1"/>
</dbReference>
<accession>A0A7W3JFE5</accession>